<dbReference type="AlphaFoldDB" id="A0A558HS10"/>
<comment type="similarity">
    <text evidence="6">Belongs to the methyltransferase superfamily. RNA methyltransferase RsmG family.</text>
</comment>
<dbReference type="EMBL" id="VNFH01000003">
    <property type="protein sequence ID" value="TVU71926.1"/>
    <property type="molecule type" value="Genomic_DNA"/>
</dbReference>
<dbReference type="GO" id="GO:0005829">
    <property type="term" value="C:cytosol"/>
    <property type="evidence" value="ECO:0007669"/>
    <property type="project" value="TreeGrafter"/>
</dbReference>
<dbReference type="RefSeq" id="WP_024951972.1">
    <property type="nucleotide sequence ID" value="NZ_CAWOWR010000087.1"/>
</dbReference>
<dbReference type="Proteomes" id="UP000319941">
    <property type="component" value="Unassembled WGS sequence"/>
</dbReference>
<proteinExistence type="inferred from homology"/>
<evidence type="ECO:0000313" key="8">
    <source>
        <dbReference type="Proteomes" id="UP000319941"/>
    </source>
</evidence>
<dbReference type="Gene3D" id="3.40.50.150">
    <property type="entry name" value="Vaccinia Virus protein VP39"/>
    <property type="match status" value="1"/>
</dbReference>
<evidence type="ECO:0000256" key="6">
    <source>
        <dbReference type="HAMAP-Rule" id="MF_00074"/>
    </source>
</evidence>
<dbReference type="GO" id="GO:0070043">
    <property type="term" value="F:rRNA (guanine-N7-)-methyltransferase activity"/>
    <property type="evidence" value="ECO:0007669"/>
    <property type="project" value="UniProtKB-UniRule"/>
</dbReference>
<dbReference type="EC" id="2.1.1.170" evidence="6"/>
<name>A0A558HS10_9GAMM</name>
<comment type="caution">
    <text evidence="6">Lacks conserved residue(s) required for the propagation of feature annotation.</text>
</comment>
<comment type="caution">
    <text evidence="7">The sequence shown here is derived from an EMBL/GenBank/DDBJ whole genome shotgun (WGS) entry which is preliminary data.</text>
</comment>
<evidence type="ECO:0000256" key="3">
    <source>
        <dbReference type="ARBA" id="ARBA00022603"/>
    </source>
</evidence>
<feature type="binding site" evidence="6">
    <location>
        <begin position="136"/>
        <end position="137"/>
    </location>
    <ligand>
        <name>S-adenosyl-L-methionine</name>
        <dbReference type="ChEBI" id="CHEBI:59789"/>
    </ligand>
</feature>
<dbReference type="SUPFAM" id="SSF53335">
    <property type="entry name" value="S-adenosyl-L-methionine-dependent methyltransferases"/>
    <property type="match status" value="1"/>
</dbReference>
<dbReference type="InterPro" id="IPR029063">
    <property type="entry name" value="SAM-dependent_MTases_sf"/>
</dbReference>
<keyword evidence="1 6" id="KW-0963">Cytoplasm</keyword>
<dbReference type="PANTHER" id="PTHR31760:SF0">
    <property type="entry name" value="S-ADENOSYL-L-METHIONINE-DEPENDENT METHYLTRANSFERASES SUPERFAMILY PROTEIN"/>
    <property type="match status" value="1"/>
</dbReference>
<gene>
    <name evidence="6 7" type="primary">rsmG</name>
    <name evidence="7" type="ORF">FQP86_05195</name>
</gene>
<keyword evidence="2 6" id="KW-0698">rRNA processing</keyword>
<dbReference type="OrthoDB" id="9808773at2"/>
<dbReference type="InterPro" id="IPR003682">
    <property type="entry name" value="rRNA_ssu_MeTfrase_G"/>
</dbReference>
<comment type="subcellular location">
    <subcellularLocation>
        <location evidence="6">Cytoplasm</location>
    </subcellularLocation>
</comment>
<dbReference type="Pfam" id="PF02527">
    <property type="entry name" value="GidB"/>
    <property type="match status" value="1"/>
</dbReference>
<protein>
    <recommendedName>
        <fullName evidence="6">Ribosomal RNA small subunit methyltransferase G</fullName>
        <ecNumber evidence="6">2.1.1.170</ecNumber>
    </recommendedName>
    <alternativeName>
        <fullName evidence="6">16S rRNA 7-methylguanosine methyltransferase</fullName>
        <shortName evidence="6">16S rRNA m7G methyltransferase</shortName>
    </alternativeName>
</protein>
<evidence type="ECO:0000256" key="1">
    <source>
        <dbReference type="ARBA" id="ARBA00022490"/>
    </source>
</evidence>
<dbReference type="NCBIfam" id="TIGR00138">
    <property type="entry name" value="rsmG_gidB"/>
    <property type="match status" value="1"/>
</dbReference>
<evidence type="ECO:0000256" key="5">
    <source>
        <dbReference type="ARBA" id="ARBA00022691"/>
    </source>
</evidence>
<comment type="function">
    <text evidence="6">Specifically methylates the N7 position of guanine in position 527 of 16S rRNA.</text>
</comment>
<sequence>MSHALNETQLARCGQLLSRGADALDIALSDEQHAQLMTLLVLLHKWNRAYNLTAVREPEAMVTRHLLDSLSVLPYIKGPRLLDVGAGPGLPSIVIAIMRPDIDVVPLDSNGKKVRFQIQAGHELSLKNLHPTQVRIEAYDGAPFEQIISRAFADTDAFVNLSASVLAEGGEWLAMKGRVPKDEIARLPQGVSLIETLRLAVPGEEGERHLLRLKCD</sequence>
<keyword evidence="3 6" id="KW-0489">Methyltransferase</keyword>
<evidence type="ECO:0000256" key="4">
    <source>
        <dbReference type="ARBA" id="ARBA00022679"/>
    </source>
</evidence>
<reference evidence="7 8" key="1">
    <citation type="submission" date="2019-07" db="EMBL/GenBank/DDBJ databases">
        <title>Diversity of Bacteria from Kongsfjorden, Arctic.</title>
        <authorList>
            <person name="Yu Y."/>
        </authorList>
    </citation>
    <scope>NUCLEOTIDE SEQUENCE [LARGE SCALE GENOMIC DNA]</scope>
    <source>
        <strain evidence="7 8">SM1923</strain>
    </source>
</reference>
<feature type="binding site" evidence="6">
    <location>
        <position position="90"/>
    </location>
    <ligand>
        <name>S-adenosyl-L-methionine</name>
        <dbReference type="ChEBI" id="CHEBI:59789"/>
    </ligand>
</feature>
<evidence type="ECO:0000256" key="2">
    <source>
        <dbReference type="ARBA" id="ARBA00022552"/>
    </source>
</evidence>
<dbReference type="PIRSF" id="PIRSF003078">
    <property type="entry name" value="GidB"/>
    <property type="match status" value="1"/>
</dbReference>
<feature type="binding site" evidence="6">
    <location>
        <position position="150"/>
    </location>
    <ligand>
        <name>S-adenosyl-L-methionine</name>
        <dbReference type="ChEBI" id="CHEBI:59789"/>
    </ligand>
</feature>
<accession>A0A558HS10</accession>
<organism evidence="7 8">
    <name type="scientific">Cobetia crustatorum</name>
    <dbReference type="NCBI Taxonomy" id="553385"/>
    <lineage>
        <taxon>Bacteria</taxon>
        <taxon>Pseudomonadati</taxon>
        <taxon>Pseudomonadota</taxon>
        <taxon>Gammaproteobacteria</taxon>
        <taxon>Oceanospirillales</taxon>
        <taxon>Halomonadaceae</taxon>
        <taxon>Cobetia</taxon>
    </lineage>
</organism>
<dbReference type="HAMAP" id="MF_00074">
    <property type="entry name" value="16SrRNA_methyltr_G"/>
    <property type="match status" value="1"/>
</dbReference>
<feature type="binding site" evidence="6">
    <location>
        <position position="85"/>
    </location>
    <ligand>
        <name>S-adenosyl-L-methionine</name>
        <dbReference type="ChEBI" id="CHEBI:59789"/>
    </ligand>
</feature>
<keyword evidence="5 6" id="KW-0949">S-adenosyl-L-methionine</keyword>
<dbReference type="PANTHER" id="PTHR31760">
    <property type="entry name" value="S-ADENOSYL-L-METHIONINE-DEPENDENT METHYLTRANSFERASES SUPERFAMILY PROTEIN"/>
    <property type="match status" value="1"/>
</dbReference>
<dbReference type="STRING" id="553385.GCA_000591415_01873"/>
<keyword evidence="8" id="KW-1185">Reference proteome</keyword>
<evidence type="ECO:0000313" key="7">
    <source>
        <dbReference type="EMBL" id="TVU71926.1"/>
    </source>
</evidence>
<comment type="catalytic activity">
    <reaction evidence="6">
        <text>guanosine(527) in 16S rRNA + S-adenosyl-L-methionine = N(7)-methylguanosine(527) in 16S rRNA + S-adenosyl-L-homocysteine</text>
        <dbReference type="Rhea" id="RHEA:42732"/>
        <dbReference type="Rhea" id="RHEA-COMP:10209"/>
        <dbReference type="Rhea" id="RHEA-COMP:10210"/>
        <dbReference type="ChEBI" id="CHEBI:57856"/>
        <dbReference type="ChEBI" id="CHEBI:59789"/>
        <dbReference type="ChEBI" id="CHEBI:74269"/>
        <dbReference type="ChEBI" id="CHEBI:74480"/>
        <dbReference type="EC" id="2.1.1.170"/>
    </reaction>
</comment>
<keyword evidence="4 6" id="KW-0808">Transferase</keyword>